<evidence type="ECO:0000313" key="2">
    <source>
        <dbReference type="EMBL" id="PHT79556.1"/>
    </source>
</evidence>
<feature type="domain" description="KIB1-4 beta-propeller" evidence="1">
    <location>
        <begin position="21"/>
        <end position="98"/>
    </location>
</feature>
<reference evidence="2 3" key="2">
    <citation type="journal article" date="2017" name="Genome Biol.">
        <title>New reference genome sequences of hot pepper reveal the massive evolution of plant disease-resistance genes by retroduplication.</title>
        <authorList>
            <person name="Kim S."/>
            <person name="Park J."/>
            <person name="Yeom S.I."/>
            <person name="Kim Y.M."/>
            <person name="Seo E."/>
            <person name="Kim K.T."/>
            <person name="Kim M.S."/>
            <person name="Lee J.M."/>
            <person name="Cheong K."/>
            <person name="Shin H.S."/>
            <person name="Kim S.B."/>
            <person name="Han K."/>
            <person name="Lee J."/>
            <person name="Park M."/>
            <person name="Lee H.A."/>
            <person name="Lee H.Y."/>
            <person name="Lee Y."/>
            <person name="Oh S."/>
            <person name="Lee J.H."/>
            <person name="Choi E."/>
            <person name="Choi E."/>
            <person name="Lee S.E."/>
            <person name="Jeon J."/>
            <person name="Kim H."/>
            <person name="Choi G."/>
            <person name="Song H."/>
            <person name="Lee J."/>
            <person name="Lee S.C."/>
            <person name="Kwon J.K."/>
            <person name="Lee H.Y."/>
            <person name="Koo N."/>
            <person name="Hong Y."/>
            <person name="Kim R.W."/>
            <person name="Kang W.H."/>
            <person name="Huh J.H."/>
            <person name="Kang B.C."/>
            <person name="Yang T.J."/>
            <person name="Lee Y.H."/>
            <person name="Bennetzen J.L."/>
            <person name="Choi D."/>
        </authorList>
    </citation>
    <scope>NUCLEOTIDE SEQUENCE [LARGE SCALE GENOMIC DNA]</scope>
    <source>
        <strain evidence="3">cv. CM334</strain>
    </source>
</reference>
<dbReference type="Gramene" id="PHT79556">
    <property type="protein sequence ID" value="PHT79556"/>
    <property type="gene ID" value="T459_17608"/>
</dbReference>
<proteinExistence type="predicted"/>
<reference evidence="2 3" key="1">
    <citation type="journal article" date="2014" name="Nat. Genet.">
        <title>Genome sequence of the hot pepper provides insights into the evolution of pungency in Capsicum species.</title>
        <authorList>
            <person name="Kim S."/>
            <person name="Park M."/>
            <person name="Yeom S.I."/>
            <person name="Kim Y.M."/>
            <person name="Lee J.M."/>
            <person name="Lee H.A."/>
            <person name="Seo E."/>
            <person name="Choi J."/>
            <person name="Cheong K."/>
            <person name="Kim K.T."/>
            <person name="Jung K."/>
            <person name="Lee G.W."/>
            <person name="Oh S.K."/>
            <person name="Bae C."/>
            <person name="Kim S.B."/>
            <person name="Lee H.Y."/>
            <person name="Kim S.Y."/>
            <person name="Kim M.S."/>
            <person name="Kang B.C."/>
            <person name="Jo Y.D."/>
            <person name="Yang H.B."/>
            <person name="Jeong H.J."/>
            <person name="Kang W.H."/>
            <person name="Kwon J.K."/>
            <person name="Shin C."/>
            <person name="Lim J.Y."/>
            <person name="Park J.H."/>
            <person name="Huh J.H."/>
            <person name="Kim J.S."/>
            <person name="Kim B.D."/>
            <person name="Cohen O."/>
            <person name="Paran I."/>
            <person name="Suh M.C."/>
            <person name="Lee S.B."/>
            <person name="Kim Y.K."/>
            <person name="Shin Y."/>
            <person name="Noh S.J."/>
            <person name="Park J."/>
            <person name="Seo Y.S."/>
            <person name="Kwon S.Y."/>
            <person name="Kim H.A."/>
            <person name="Park J.M."/>
            <person name="Kim H.J."/>
            <person name="Choi S.B."/>
            <person name="Bosland P.W."/>
            <person name="Reeves G."/>
            <person name="Jo S.H."/>
            <person name="Lee B.W."/>
            <person name="Cho H.T."/>
            <person name="Choi H.S."/>
            <person name="Lee M.S."/>
            <person name="Yu Y."/>
            <person name="Do Choi Y."/>
            <person name="Park B.S."/>
            <person name="van Deynze A."/>
            <person name="Ashrafi H."/>
            <person name="Hill T."/>
            <person name="Kim W.T."/>
            <person name="Pai H.S."/>
            <person name="Ahn H.K."/>
            <person name="Yeam I."/>
            <person name="Giovannoni J.J."/>
            <person name="Rose J.K."/>
            <person name="Sorensen I."/>
            <person name="Lee S.J."/>
            <person name="Kim R.W."/>
            <person name="Choi I.Y."/>
            <person name="Choi B.S."/>
            <person name="Lim J.S."/>
            <person name="Lee Y.H."/>
            <person name="Choi D."/>
        </authorList>
    </citation>
    <scope>NUCLEOTIDE SEQUENCE [LARGE SCALE GENOMIC DNA]</scope>
    <source>
        <strain evidence="3">cv. CM334</strain>
    </source>
</reference>
<dbReference type="Proteomes" id="UP000222542">
    <property type="component" value="Unassembled WGS sequence"/>
</dbReference>
<name>A0A2G2ZC23_CAPAN</name>
<sequence length="139" mass="16008">MRHVLESCKVPHIVNPDFIAHKTMTFDVFKVDFMNDHLMNLQYLKDGIDNCAFFVSKKQSFVLSTTEHPELRPGFIFFADDKYEWKYNFGGHDIGIYDYKEDSIIGKLESISPANSWFIPDVDAPDVDADFWCGLVTAS</sequence>
<dbReference type="PANTHER" id="PTHR44259:SF37">
    <property type="entry name" value="DUF1618 DOMAIN-CONTAINING PROTEIN"/>
    <property type="match status" value="1"/>
</dbReference>
<gene>
    <name evidence="2" type="ORF">T459_17608</name>
</gene>
<dbReference type="AlphaFoldDB" id="A0A2G2ZC23"/>
<accession>A0A2G2ZC23</accession>
<organism evidence="2 3">
    <name type="scientific">Capsicum annuum</name>
    <name type="common">Capsicum pepper</name>
    <dbReference type="NCBI Taxonomy" id="4072"/>
    <lineage>
        <taxon>Eukaryota</taxon>
        <taxon>Viridiplantae</taxon>
        <taxon>Streptophyta</taxon>
        <taxon>Embryophyta</taxon>
        <taxon>Tracheophyta</taxon>
        <taxon>Spermatophyta</taxon>
        <taxon>Magnoliopsida</taxon>
        <taxon>eudicotyledons</taxon>
        <taxon>Gunneridae</taxon>
        <taxon>Pentapetalae</taxon>
        <taxon>asterids</taxon>
        <taxon>lamiids</taxon>
        <taxon>Solanales</taxon>
        <taxon>Solanaceae</taxon>
        <taxon>Solanoideae</taxon>
        <taxon>Capsiceae</taxon>
        <taxon>Capsicum</taxon>
    </lineage>
</organism>
<dbReference type="PANTHER" id="PTHR44259">
    <property type="entry name" value="OS07G0183000 PROTEIN-RELATED"/>
    <property type="match status" value="1"/>
</dbReference>
<protein>
    <recommendedName>
        <fullName evidence="1">KIB1-4 beta-propeller domain-containing protein</fullName>
    </recommendedName>
</protein>
<comment type="caution">
    <text evidence="2">The sequence shown here is derived from an EMBL/GenBank/DDBJ whole genome shotgun (WGS) entry which is preliminary data.</text>
</comment>
<keyword evidence="3" id="KW-1185">Reference proteome</keyword>
<evidence type="ECO:0000313" key="3">
    <source>
        <dbReference type="Proteomes" id="UP000222542"/>
    </source>
</evidence>
<dbReference type="Pfam" id="PF03478">
    <property type="entry name" value="Beta-prop_KIB1-4"/>
    <property type="match status" value="1"/>
</dbReference>
<evidence type="ECO:0000259" key="1">
    <source>
        <dbReference type="Pfam" id="PF03478"/>
    </source>
</evidence>
<dbReference type="EMBL" id="AYRZ02000006">
    <property type="protein sequence ID" value="PHT79556.1"/>
    <property type="molecule type" value="Genomic_DNA"/>
</dbReference>
<dbReference type="InterPro" id="IPR005174">
    <property type="entry name" value="KIB1-4_b-propeller"/>
</dbReference>
<dbReference type="InterPro" id="IPR050942">
    <property type="entry name" value="F-box_BR-signaling"/>
</dbReference>